<dbReference type="Proteomes" id="UP000324222">
    <property type="component" value="Unassembled WGS sequence"/>
</dbReference>
<evidence type="ECO:0000313" key="1">
    <source>
        <dbReference type="EMBL" id="MPC52113.1"/>
    </source>
</evidence>
<sequence length="165" mass="18737">MYYSPLAYLTPLTTPSLLTNYLYLLHLHSLIYPPPSTSTCSPPCPFSLPFTFPSFRYLHPASLPYSPHHAVHKTDEFPHVSCVVCSKINMFMVSSATFGHSVLLAKTSSKNEDLSCKRSEPRNRIDCFLLVEERDVIDNGGVYTSQSRWPPLRHSRARATPGHRW</sequence>
<comment type="caution">
    <text evidence="1">The sequence shown here is derived from an EMBL/GenBank/DDBJ whole genome shotgun (WGS) entry which is preliminary data.</text>
</comment>
<dbReference type="AlphaFoldDB" id="A0A5B7G4D1"/>
<proteinExistence type="predicted"/>
<name>A0A5B7G4D1_PORTR</name>
<organism evidence="1 2">
    <name type="scientific">Portunus trituberculatus</name>
    <name type="common">Swimming crab</name>
    <name type="synonym">Neptunus trituberculatus</name>
    <dbReference type="NCBI Taxonomy" id="210409"/>
    <lineage>
        <taxon>Eukaryota</taxon>
        <taxon>Metazoa</taxon>
        <taxon>Ecdysozoa</taxon>
        <taxon>Arthropoda</taxon>
        <taxon>Crustacea</taxon>
        <taxon>Multicrustacea</taxon>
        <taxon>Malacostraca</taxon>
        <taxon>Eumalacostraca</taxon>
        <taxon>Eucarida</taxon>
        <taxon>Decapoda</taxon>
        <taxon>Pleocyemata</taxon>
        <taxon>Brachyura</taxon>
        <taxon>Eubrachyura</taxon>
        <taxon>Portunoidea</taxon>
        <taxon>Portunidae</taxon>
        <taxon>Portuninae</taxon>
        <taxon>Portunus</taxon>
    </lineage>
</organism>
<dbReference type="EMBL" id="VSRR010010628">
    <property type="protein sequence ID" value="MPC52113.1"/>
    <property type="molecule type" value="Genomic_DNA"/>
</dbReference>
<protein>
    <submittedName>
        <fullName evidence="1">Uncharacterized protein</fullName>
    </submittedName>
</protein>
<evidence type="ECO:0000313" key="2">
    <source>
        <dbReference type="Proteomes" id="UP000324222"/>
    </source>
</evidence>
<reference evidence="1 2" key="1">
    <citation type="submission" date="2019-05" db="EMBL/GenBank/DDBJ databases">
        <title>Another draft genome of Portunus trituberculatus and its Hox gene families provides insights of decapod evolution.</title>
        <authorList>
            <person name="Jeong J.-H."/>
            <person name="Song I."/>
            <person name="Kim S."/>
            <person name="Choi T."/>
            <person name="Kim D."/>
            <person name="Ryu S."/>
            <person name="Kim W."/>
        </authorList>
    </citation>
    <scope>NUCLEOTIDE SEQUENCE [LARGE SCALE GENOMIC DNA]</scope>
    <source>
        <tissue evidence="1">Muscle</tissue>
    </source>
</reference>
<gene>
    <name evidence="1" type="ORF">E2C01_045974</name>
</gene>
<keyword evidence="2" id="KW-1185">Reference proteome</keyword>
<accession>A0A5B7G4D1</accession>